<evidence type="ECO:0000313" key="5">
    <source>
        <dbReference type="EMBL" id="GAC79938.1"/>
    </source>
</evidence>
<comment type="caution">
    <text evidence="5">The sequence shown here is derived from an EMBL/GenBank/DDBJ whole genome shotgun (WGS) entry which is preliminary data.</text>
</comment>
<dbReference type="STRING" id="410332.SAMN04488550_0854"/>
<keyword evidence="3" id="KW-0804">Transcription</keyword>
<dbReference type="PANTHER" id="PTHR46796">
    <property type="entry name" value="HTH-TYPE TRANSCRIPTIONAL ACTIVATOR RHAS-RELATED"/>
    <property type="match status" value="1"/>
</dbReference>
<accession>M3VBA8</accession>
<keyword evidence="1" id="KW-0805">Transcription regulation</keyword>
<evidence type="ECO:0000313" key="6">
    <source>
        <dbReference type="Proteomes" id="UP000035009"/>
    </source>
</evidence>
<dbReference type="eggNOG" id="COG2207">
    <property type="taxonomic scope" value="Bacteria"/>
</dbReference>
<keyword evidence="2" id="KW-0238">DNA-binding</keyword>
<dbReference type="InterPro" id="IPR046532">
    <property type="entry name" value="DUF6597"/>
</dbReference>
<dbReference type="PANTHER" id="PTHR46796:SF15">
    <property type="entry name" value="BLL1074 PROTEIN"/>
    <property type="match status" value="1"/>
</dbReference>
<evidence type="ECO:0000256" key="2">
    <source>
        <dbReference type="ARBA" id="ARBA00023125"/>
    </source>
</evidence>
<dbReference type="SMART" id="SM00342">
    <property type="entry name" value="HTH_ARAC"/>
    <property type="match status" value="1"/>
</dbReference>
<dbReference type="InterPro" id="IPR050204">
    <property type="entry name" value="AraC_XylS_family_regulators"/>
</dbReference>
<keyword evidence="6" id="KW-1185">Reference proteome</keyword>
<dbReference type="Pfam" id="PF12833">
    <property type="entry name" value="HTH_18"/>
    <property type="match status" value="1"/>
</dbReference>
<feature type="domain" description="HTH araC/xylS-type" evidence="4">
    <location>
        <begin position="93"/>
        <end position="190"/>
    </location>
</feature>
<name>M3VBA8_GORML</name>
<sequence>MLVYPDGCMDLVWDDDGVWVAGADTGPRTVTRRAGSQISGIRFSPGLLPALLGVPADELTDSVVPLADVGSSLVRSLGTPERAGLAAARLDVDRWVTPTVRALASGATVADVADRLGVTERTLHRRAAAAFGYGPRRLQVILRAGRAIDLVRTGVDLSDAAVTAGYADYPHLYRDIVRLTGRRPAQFRPAQFTPAQSRQRPA</sequence>
<dbReference type="EMBL" id="BAOP01000013">
    <property type="protein sequence ID" value="GAC79938.1"/>
    <property type="molecule type" value="Genomic_DNA"/>
</dbReference>
<dbReference type="GO" id="GO:0003700">
    <property type="term" value="F:DNA-binding transcription factor activity"/>
    <property type="evidence" value="ECO:0007669"/>
    <property type="project" value="InterPro"/>
</dbReference>
<evidence type="ECO:0000259" key="4">
    <source>
        <dbReference type="PROSITE" id="PS01124"/>
    </source>
</evidence>
<proteinExistence type="predicted"/>
<gene>
    <name evidence="5" type="ORF">GM1_013_00740</name>
</gene>
<protein>
    <submittedName>
        <fullName evidence="5">Putative AraC family transcriptional regulator</fullName>
    </submittedName>
</protein>
<evidence type="ECO:0000256" key="3">
    <source>
        <dbReference type="ARBA" id="ARBA00023163"/>
    </source>
</evidence>
<organism evidence="5 6">
    <name type="scientific">Gordonia malaquae NBRC 108250</name>
    <dbReference type="NCBI Taxonomy" id="1223542"/>
    <lineage>
        <taxon>Bacteria</taxon>
        <taxon>Bacillati</taxon>
        <taxon>Actinomycetota</taxon>
        <taxon>Actinomycetes</taxon>
        <taxon>Mycobacteriales</taxon>
        <taxon>Gordoniaceae</taxon>
        <taxon>Gordonia</taxon>
    </lineage>
</organism>
<dbReference type="InterPro" id="IPR018060">
    <property type="entry name" value="HTH_AraC"/>
</dbReference>
<dbReference type="GO" id="GO:0043565">
    <property type="term" value="F:sequence-specific DNA binding"/>
    <property type="evidence" value="ECO:0007669"/>
    <property type="project" value="InterPro"/>
</dbReference>
<dbReference type="AlphaFoldDB" id="M3VBA8"/>
<dbReference type="Proteomes" id="UP000035009">
    <property type="component" value="Unassembled WGS sequence"/>
</dbReference>
<dbReference type="Gene3D" id="1.10.10.60">
    <property type="entry name" value="Homeodomain-like"/>
    <property type="match status" value="1"/>
</dbReference>
<evidence type="ECO:0000256" key="1">
    <source>
        <dbReference type="ARBA" id="ARBA00023015"/>
    </source>
</evidence>
<dbReference type="Pfam" id="PF20240">
    <property type="entry name" value="DUF6597"/>
    <property type="match status" value="1"/>
</dbReference>
<reference evidence="5 6" key="1">
    <citation type="submission" date="2013-02" db="EMBL/GenBank/DDBJ databases">
        <title>Whole genome shotgun sequence of Gordonia malaquae NBRC 108250.</title>
        <authorList>
            <person name="Yoshida I."/>
            <person name="Hosoyama A."/>
            <person name="Tsuchikane K."/>
            <person name="Ando Y."/>
            <person name="Baba S."/>
            <person name="Ohji S."/>
            <person name="Hamada M."/>
            <person name="Tamura T."/>
            <person name="Yamazoe A."/>
            <person name="Yamazaki S."/>
            <person name="Fujita N."/>
        </authorList>
    </citation>
    <scope>NUCLEOTIDE SEQUENCE [LARGE SCALE GENOMIC DNA]</scope>
    <source>
        <strain evidence="5 6">NBRC 108250</strain>
    </source>
</reference>
<dbReference type="PROSITE" id="PS01124">
    <property type="entry name" value="HTH_ARAC_FAMILY_2"/>
    <property type="match status" value="1"/>
</dbReference>